<reference evidence="12 13" key="1">
    <citation type="submission" date="2019-10" db="EMBL/GenBank/DDBJ databases">
        <title>Pseudoalteromonas rubra S4059.</title>
        <authorList>
            <person name="Paulsen S."/>
            <person name="Wang X."/>
        </authorList>
    </citation>
    <scope>NUCLEOTIDE SEQUENCE [LARGE SCALE GENOMIC DNA]</scope>
    <source>
        <strain evidence="12 13">S4059</strain>
    </source>
</reference>
<dbReference type="SUPFAM" id="SSF52402">
    <property type="entry name" value="Adenine nucleotide alpha hydrolases-like"/>
    <property type="match status" value="1"/>
</dbReference>
<dbReference type="Gene3D" id="3.60.20.10">
    <property type="entry name" value="Glutamine Phosphoribosylpyrophosphate, subunit 1, domain 1"/>
    <property type="match status" value="1"/>
</dbReference>
<feature type="domain" description="Glutamine amidotransferase type-2" evidence="11">
    <location>
        <begin position="2"/>
        <end position="217"/>
    </location>
</feature>
<evidence type="ECO:0000256" key="2">
    <source>
        <dbReference type="ARBA" id="ARBA00005752"/>
    </source>
</evidence>
<evidence type="ECO:0000256" key="5">
    <source>
        <dbReference type="ARBA" id="ARBA00022840"/>
    </source>
</evidence>
<dbReference type="InterPro" id="IPR029055">
    <property type="entry name" value="Ntn_hydrolases_N"/>
</dbReference>
<feature type="active site" description="For GATase activity" evidence="8">
    <location>
        <position position="2"/>
    </location>
</feature>
<dbReference type="InterPro" id="IPR014729">
    <property type="entry name" value="Rossmann-like_a/b/a_fold"/>
</dbReference>
<gene>
    <name evidence="12" type="primary">asnB</name>
    <name evidence="12" type="ORF">CWC22_017240</name>
</gene>
<dbReference type="EC" id="6.3.5.4" evidence="3"/>
<dbReference type="GO" id="GO:0004066">
    <property type="term" value="F:asparagine synthase (glutamine-hydrolyzing) activity"/>
    <property type="evidence" value="ECO:0007669"/>
    <property type="project" value="UniProtKB-EC"/>
</dbReference>
<comment type="similarity">
    <text evidence="2">Belongs to the asparagine synthetase family.</text>
</comment>
<dbReference type="SUPFAM" id="SSF56235">
    <property type="entry name" value="N-terminal nucleophile aminohydrolases (Ntn hydrolases)"/>
    <property type="match status" value="1"/>
</dbReference>
<keyword evidence="8" id="KW-0061">Asparagine biosynthesis</keyword>
<evidence type="ECO:0000313" key="13">
    <source>
        <dbReference type="Proteomes" id="UP000305729"/>
    </source>
</evidence>
<accession>A0A5S3V537</accession>
<dbReference type="AlphaFoldDB" id="A0A5S3V537"/>
<feature type="site" description="Important for beta-aspartyl-AMP intermediate formation" evidence="10">
    <location>
        <position position="356"/>
    </location>
</feature>
<feature type="binding site" evidence="9">
    <location>
        <position position="100"/>
    </location>
    <ligand>
        <name>L-glutamine</name>
        <dbReference type="ChEBI" id="CHEBI:58359"/>
    </ligand>
</feature>
<comment type="pathway">
    <text evidence="1">Amino-acid biosynthesis; L-asparagine biosynthesis; L-asparagine from L-aspartate (L-Gln route): step 1/1.</text>
</comment>
<dbReference type="InterPro" id="IPR001962">
    <property type="entry name" value="Asn_synthase"/>
</dbReference>
<dbReference type="CDD" id="cd01991">
    <property type="entry name" value="Asn_synthase_B_C"/>
    <property type="match status" value="1"/>
</dbReference>
<protein>
    <recommendedName>
        <fullName evidence="3">asparagine synthase (glutamine-hydrolyzing)</fullName>
        <ecNumber evidence="3">6.3.5.4</ecNumber>
    </recommendedName>
</protein>
<evidence type="ECO:0000256" key="1">
    <source>
        <dbReference type="ARBA" id="ARBA00005187"/>
    </source>
</evidence>
<evidence type="ECO:0000256" key="3">
    <source>
        <dbReference type="ARBA" id="ARBA00012737"/>
    </source>
</evidence>
<dbReference type="PROSITE" id="PS51278">
    <property type="entry name" value="GATASE_TYPE_2"/>
    <property type="match status" value="1"/>
</dbReference>
<dbReference type="InterPro" id="IPR033738">
    <property type="entry name" value="AsnB_N"/>
</dbReference>
<keyword evidence="5 9" id="KW-0067">ATP-binding</keyword>
<evidence type="ECO:0000256" key="7">
    <source>
        <dbReference type="ARBA" id="ARBA00048741"/>
    </source>
</evidence>
<keyword evidence="6 8" id="KW-0315">Glutamine amidotransferase</keyword>
<evidence type="ECO:0000256" key="10">
    <source>
        <dbReference type="PIRSR" id="PIRSR001589-3"/>
    </source>
</evidence>
<dbReference type="CDD" id="cd00712">
    <property type="entry name" value="AsnB"/>
    <property type="match status" value="1"/>
</dbReference>
<dbReference type="InterPro" id="IPR006426">
    <property type="entry name" value="Asn_synth_AEB"/>
</dbReference>
<evidence type="ECO:0000256" key="9">
    <source>
        <dbReference type="PIRSR" id="PIRSR001589-2"/>
    </source>
</evidence>
<name>A0A5S3V537_9GAMM</name>
<dbReference type="PANTHER" id="PTHR43284">
    <property type="entry name" value="ASPARAGINE SYNTHETASE (GLUTAMINE-HYDROLYZING)"/>
    <property type="match status" value="1"/>
</dbReference>
<dbReference type="NCBIfam" id="TIGR01536">
    <property type="entry name" value="asn_synth_AEB"/>
    <property type="match status" value="1"/>
</dbReference>
<dbReference type="Pfam" id="PF13537">
    <property type="entry name" value="GATase_7"/>
    <property type="match status" value="1"/>
</dbReference>
<dbReference type="Proteomes" id="UP000305729">
    <property type="component" value="Chromosome 1"/>
</dbReference>
<evidence type="ECO:0000259" key="11">
    <source>
        <dbReference type="PROSITE" id="PS51278"/>
    </source>
</evidence>
<dbReference type="RefSeq" id="WP_125558995.1">
    <property type="nucleotide sequence ID" value="NZ_CP045429.1"/>
</dbReference>
<evidence type="ECO:0000256" key="4">
    <source>
        <dbReference type="ARBA" id="ARBA00022741"/>
    </source>
</evidence>
<dbReference type="InterPro" id="IPR051786">
    <property type="entry name" value="ASN_synthetase/amidase"/>
</dbReference>
<dbReference type="GO" id="GO:0006529">
    <property type="term" value="P:asparagine biosynthetic process"/>
    <property type="evidence" value="ECO:0007669"/>
    <property type="project" value="UniProtKB-KW"/>
</dbReference>
<evidence type="ECO:0000313" key="12">
    <source>
        <dbReference type="EMBL" id="QPB84630.1"/>
    </source>
</evidence>
<sequence>MCGIFGLYSKSSSISQATEEKVSEHFFQALHHRGPDSNGLFISSDRKSLLGHLRLSIVDVESGIQPMKSDISDTIVFNGEIYNHNELRASHDYNFSNHSDTEVILSGYKVSGEKSFNDLNGMYAFAIHSERDNSLTLAVDPLGIKSLYLYEDDELIIFSSELTALAQYIHAMDPELLEVDDSATYGFLQQGMFLEQTTPFKNIRKLKDGSWIRLSSEKSQGSIVYNSTFSEKDSLKDVVESSVERQLHADVDVCLFLSGGIDSSLVASIVSKTKKIKAFCLAFDEGDIDESSQAKLVAEDLGIDLEIVKIDPENLESLFEEALLSLDEPISDFATIPLLALSRKASDSYKVCLLGDGGDELFYGYTHHKYWNHKLLSEKLLPKLVFKSGLYSNLVRFFESSKSNFSKKVATFLKLAYPDGISYGPFTHYDNYLKDNLYTQQSLSSVSQLHGFELRNFLSRKLLQKSDRITMAASMEGRVPLLDLELYNFSRMFYNPENCIEKGAGKTPLRELLSDYISNEVYKNKKQGFRVPLSSWCSSDFGSKVRKHLLSCQFISKFISKESLSNLFKEFDSGNESHSVRIFTLYSYSVFMNNIIK</sequence>
<organism evidence="12 13">
    <name type="scientific">Pseudoalteromonas rubra</name>
    <dbReference type="NCBI Taxonomy" id="43658"/>
    <lineage>
        <taxon>Bacteria</taxon>
        <taxon>Pseudomonadati</taxon>
        <taxon>Pseudomonadota</taxon>
        <taxon>Gammaproteobacteria</taxon>
        <taxon>Alteromonadales</taxon>
        <taxon>Pseudoalteromonadaceae</taxon>
        <taxon>Pseudoalteromonas</taxon>
    </lineage>
</organism>
<dbReference type="PIRSF" id="PIRSF001589">
    <property type="entry name" value="Asn_synthetase_glu-h"/>
    <property type="match status" value="1"/>
</dbReference>
<keyword evidence="8" id="KW-0028">Amino-acid biosynthesis</keyword>
<dbReference type="PANTHER" id="PTHR43284:SF1">
    <property type="entry name" value="ASPARAGINE SYNTHETASE"/>
    <property type="match status" value="1"/>
</dbReference>
<evidence type="ECO:0000256" key="6">
    <source>
        <dbReference type="ARBA" id="ARBA00022962"/>
    </source>
</evidence>
<proteinExistence type="inferred from homology"/>
<dbReference type="GO" id="GO:0005524">
    <property type="term" value="F:ATP binding"/>
    <property type="evidence" value="ECO:0007669"/>
    <property type="project" value="UniProtKB-KW"/>
</dbReference>
<dbReference type="InterPro" id="IPR017932">
    <property type="entry name" value="GATase_2_dom"/>
</dbReference>
<keyword evidence="12" id="KW-0436">Ligase</keyword>
<dbReference type="Pfam" id="PF00733">
    <property type="entry name" value="Asn_synthase"/>
    <property type="match status" value="1"/>
</dbReference>
<comment type="catalytic activity">
    <reaction evidence="7">
        <text>L-aspartate + L-glutamine + ATP + H2O = L-asparagine + L-glutamate + AMP + diphosphate + H(+)</text>
        <dbReference type="Rhea" id="RHEA:12228"/>
        <dbReference type="ChEBI" id="CHEBI:15377"/>
        <dbReference type="ChEBI" id="CHEBI:15378"/>
        <dbReference type="ChEBI" id="CHEBI:29985"/>
        <dbReference type="ChEBI" id="CHEBI:29991"/>
        <dbReference type="ChEBI" id="CHEBI:30616"/>
        <dbReference type="ChEBI" id="CHEBI:33019"/>
        <dbReference type="ChEBI" id="CHEBI:58048"/>
        <dbReference type="ChEBI" id="CHEBI:58359"/>
        <dbReference type="ChEBI" id="CHEBI:456215"/>
        <dbReference type="EC" id="6.3.5.4"/>
    </reaction>
</comment>
<dbReference type="Gene3D" id="3.40.50.620">
    <property type="entry name" value="HUPs"/>
    <property type="match status" value="1"/>
</dbReference>
<evidence type="ECO:0000256" key="8">
    <source>
        <dbReference type="PIRSR" id="PIRSR001589-1"/>
    </source>
</evidence>
<dbReference type="EMBL" id="CP045429">
    <property type="protein sequence ID" value="QPB84630.1"/>
    <property type="molecule type" value="Genomic_DNA"/>
</dbReference>
<keyword evidence="4 9" id="KW-0547">Nucleotide-binding</keyword>
<dbReference type="OrthoDB" id="9763290at2"/>